<evidence type="ECO:0000313" key="5">
    <source>
        <dbReference type="Proteomes" id="UP000309215"/>
    </source>
</evidence>
<keyword evidence="2" id="KW-0472">Membrane</keyword>
<accession>A0A4U1JD27</accession>
<feature type="compositionally biased region" description="Pro residues" evidence="1">
    <location>
        <begin position="25"/>
        <end position="45"/>
    </location>
</feature>
<sequence length="274" mass="27410">MRSACLASVLAALAFAPPAFAQAIPGPPDAPVAPPDAPPAPPAPGQEPASPKVPEAAEPMAPPSGIAKPEAPKPAVPAAEPAKEPAQAPGKGTPRIHIEADRPGVKLLRIAGVVSDQAGEGIFVRTACEAPCDRIVDGRKNEVFFFGADGMVPSRGFLLSNVGGDVVANVDGGSFLGRQLGFLFGGFGGAAVLGGAIMLGIGYSADGATLNSEGKVTQGENKALTTGGFVTLGVGAALVATGITLVLLNKTEIKLVQATPKSAGVRLLMGRIVF</sequence>
<keyword evidence="2" id="KW-1133">Transmembrane helix</keyword>
<evidence type="ECO:0000313" key="4">
    <source>
        <dbReference type="EMBL" id="TKD06453.1"/>
    </source>
</evidence>
<protein>
    <submittedName>
        <fullName evidence="4">Uncharacterized protein</fullName>
    </submittedName>
</protein>
<feature type="transmembrane region" description="Helical" evidence="2">
    <location>
        <begin position="224"/>
        <end position="248"/>
    </location>
</feature>
<evidence type="ECO:0000256" key="1">
    <source>
        <dbReference type="SAM" id="MobiDB-lite"/>
    </source>
</evidence>
<feature type="chain" id="PRO_5020398062" evidence="3">
    <location>
        <begin position="22"/>
        <end position="274"/>
    </location>
</feature>
<evidence type="ECO:0000256" key="3">
    <source>
        <dbReference type="SAM" id="SignalP"/>
    </source>
</evidence>
<comment type="caution">
    <text evidence="4">The sequence shown here is derived from an EMBL/GenBank/DDBJ whole genome shotgun (WGS) entry which is preliminary data.</text>
</comment>
<dbReference type="OrthoDB" id="5518715at2"/>
<feature type="signal peptide" evidence="3">
    <location>
        <begin position="1"/>
        <end position="21"/>
    </location>
</feature>
<keyword evidence="3" id="KW-0732">Signal</keyword>
<keyword evidence="5" id="KW-1185">Reference proteome</keyword>
<feature type="region of interest" description="Disordered" evidence="1">
    <location>
        <begin position="20"/>
        <end position="97"/>
    </location>
</feature>
<keyword evidence="2" id="KW-0812">Transmembrane</keyword>
<organism evidence="4 5">
    <name type="scientific">Polyangium fumosum</name>
    <dbReference type="NCBI Taxonomy" id="889272"/>
    <lineage>
        <taxon>Bacteria</taxon>
        <taxon>Pseudomonadati</taxon>
        <taxon>Myxococcota</taxon>
        <taxon>Polyangia</taxon>
        <taxon>Polyangiales</taxon>
        <taxon>Polyangiaceae</taxon>
        <taxon>Polyangium</taxon>
    </lineage>
</organism>
<dbReference type="AlphaFoldDB" id="A0A4U1JD27"/>
<dbReference type="Proteomes" id="UP000309215">
    <property type="component" value="Unassembled WGS sequence"/>
</dbReference>
<evidence type="ECO:0000256" key="2">
    <source>
        <dbReference type="SAM" id="Phobius"/>
    </source>
</evidence>
<dbReference type="EMBL" id="SSMQ01000019">
    <property type="protein sequence ID" value="TKD06453.1"/>
    <property type="molecule type" value="Genomic_DNA"/>
</dbReference>
<feature type="compositionally biased region" description="Low complexity" evidence="1">
    <location>
        <begin position="76"/>
        <end position="89"/>
    </location>
</feature>
<gene>
    <name evidence="4" type="ORF">E8A74_19745</name>
</gene>
<feature type="transmembrane region" description="Helical" evidence="2">
    <location>
        <begin position="180"/>
        <end position="203"/>
    </location>
</feature>
<proteinExistence type="predicted"/>
<name>A0A4U1JD27_9BACT</name>
<reference evidence="4 5" key="1">
    <citation type="submission" date="2019-04" db="EMBL/GenBank/DDBJ databases">
        <authorList>
            <person name="Li Y."/>
            <person name="Wang J."/>
        </authorList>
    </citation>
    <scope>NUCLEOTIDE SEQUENCE [LARGE SCALE GENOMIC DNA]</scope>
    <source>
        <strain evidence="4 5">DSM 14668</strain>
    </source>
</reference>
<dbReference type="RefSeq" id="WP_136930593.1">
    <property type="nucleotide sequence ID" value="NZ_SSMQ01000019.1"/>
</dbReference>